<dbReference type="Pfam" id="PF08389">
    <property type="entry name" value="Xpo1"/>
    <property type="match status" value="1"/>
</dbReference>
<gene>
    <name evidence="9" type="ORF">DFQ27_005627</name>
</gene>
<evidence type="ECO:0000256" key="1">
    <source>
        <dbReference type="ARBA" id="ARBA00004123"/>
    </source>
</evidence>
<dbReference type="InterPro" id="IPR011989">
    <property type="entry name" value="ARM-like"/>
</dbReference>
<feature type="domain" description="Exportin-1/Importin-beta-like" evidence="8">
    <location>
        <begin position="46"/>
        <end position="181"/>
    </location>
</feature>
<evidence type="ECO:0000256" key="6">
    <source>
        <dbReference type="ARBA" id="ARBA00022927"/>
    </source>
</evidence>
<dbReference type="GO" id="GO:0005634">
    <property type="term" value="C:nucleus"/>
    <property type="evidence" value="ECO:0007669"/>
    <property type="project" value="UniProtKB-SubCell"/>
</dbReference>
<dbReference type="Gene3D" id="1.25.10.10">
    <property type="entry name" value="Leucine-rich Repeat Variant"/>
    <property type="match status" value="1"/>
</dbReference>
<keyword evidence="10" id="KW-1185">Reference proteome</keyword>
<comment type="subcellular location">
    <subcellularLocation>
        <location evidence="1">Nucleus</location>
    </subcellularLocation>
</comment>
<keyword evidence="6" id="KW-0653">Protein transport</keyword>
<dbReference type="Proteomes" id="UP000807716">
    <property type="component" value="Unassembled WGS sequence"/>
</dbReference>
<evidence type="ECO:0000256" key="5">
    <source>
        <dbReference type="ARBA" id="ARBA00022737"/>
    </source>
</evidence>
<dbReference type="PANTHER" id="PTHR12363">
    <property type="entry name" value="TRANSPORTIN 3 AND IMPORTIN 13"/>
    <property type="match status" value="1"/>
</dbReference>
<comment type="caution">
    <text evidence="9">The sequence shown here is derived from an EMBL/GenBank/DDBJ whole genome shotgun (WGS) entry which is preliminary data.</text>
</comment>
<evidence type="ECO:0000313" key="10">
    <source>
        <dbReference type="Proteomes" id="UP000807716"/>
    </source>
</evidence>
<reference evidence="9" key="1">
    <citation type="journal article" date="2020" name="Fungal Divers.">
        <title>Resolving the Mortierellaceae phylogeny through synthesis of multi-gene phylogenetics and phylogenomics.</title>
        <authorList>
            <person name="Vandepol N."/>
            <person name="Liber J."/>
            <person name="Desiro A."/>
            <person name="Na H."/>
            <person name="Kennedy M."/>
            <person name="Barry K."/>
            <person name="Grigoriev I.V."/>
            <person name="Miller A.N."/>
            <person name="O'Donnell K."/>
            <person name="Stajich J.E."/>
            <person name="Bonito G."/>
        </authorList>
    </citation>
    <scope>NUCLEOTIDE SEQUENCE</scope>
    <source>
        <strain evidence="9">BC1065</strain>
    </source>
</reference>
<keyword evidence="7" id="KW-0539">Nucleus</keyword>
<accession>A0A9P6U2P0</accession>
<dbReference type="InterPro" id="IPR051345">
    <property type="entry name" value="Importin_beta-like_NTR"/>
</dbReference>
<dbReference type="Pfam" id="PF18773">
    <property type="entry name" value="Importin_rep"/>
    <property type="match status" value="1"/>
</dbReference>
<dbReference type="InterPro" id="IPR016024">
    <property type="entry name" value="ARM-type_fold"/>
</dbReference>
<dbReference type="InterPro" id="IPR057942">
    <property type="entry name" value="TPR_TNPO3_IPO13_3rd"/>
</dbReference>
<dbReference type="PANTHER" id="PTHR12363:SF33">
    <property type="entry name" value="IMPORTIN-13"/>
    <property type="match status" value="1"/>
</dbReference>
<keyword evidence="4" id="KW-0813">Transport</keyword>
<evidence type="ECO:0000256" key="2">
    <source>
        <dbReference type="ARBA" id="ARBA00007991"/>
    </source>
</evidence>
<comment type="similarity">
    <text evidence="2">Belongs to the importin beta family.</text>
</comment>
<dbReference type="InterPro" id="IPR040709">
    <property type="entry name" value="Importin_rep_1"/>
</dbReference>
<dbReference type="Pfam" id="PF18806">
    <property type="entry name" value="Importin_rep_3"/>
    <property type="match status" value="1"/>
</dbReference>
<organism evidence="9 10">
    <name type="scientific">Actinomortierella ambigua</name>
    <dbReference type="NCBI Taxonomy" id="1343610"/>
    <lineage>
        <taxon>Eukaryota</taxon>
        <taxon>Fungi</taxon>
        <taxon>Fungi incertae sedis</taxon>
        <taxon>Mucoromycota</taxon>
        <taxon>Mortierellomycotina</taxon>
        <taxon>Mortierellomycetes</taxon>
        <taxon>Mortierellales</taxon>
        <taxon>Mortierellaceae</taxon>
        <taxon>Actinomortierella</taxon>
    </lineage>
</organism>
<dbReference type="InterPro" id="IPR040520">
    <property type="entry name" value="Importin_rep_3"/>
</dbReference>
<protein>
    <recommendedName>
        <fullName evidence="3">Importin-13</fullName>
    </recommendedName>
</protein>
<keyword evidence="5" id="KW-0677">Repeat</keyword>
<evidence type="ECO:0000256" key="7">
    <source>
        <dbReference type="ARBA" id="ARBA00023242"/>
    </source>
</evidence>
<dbReference type="AlphaFoldDB" id="A0A9P6U2P0"/>
<evidence type="ECO:0000256" key="4">
    <source>
        <dbReference type="ARBA" id="ARBA00022448"/>
    </source>
</evidence>
<dbReference type="OrthoDB" id="2016913at2759"/>
<evidence type="ECO:0000313" key="9">
    <source>
        <dbReference type="EMBL" id="KAG0256639.1"/>
    </source>
</evidence>
<name>A0A9P6U2P0_9FUNG</name>
<dbReference type="InterPro" id="IPR013598">
    <property type="entry name" value="Exportin-1/Importin-b-like"/>
</dbReference>
<dbReference type="GO" id="GO:0006606">
    <property type="term" value="P:protein import into nucleus"/>
    <property type="evidence" value="ECO:0007669"/>
    <property type="project" value="TreeGrafter"/>
</dbReference>
<dbReference type="EMBL" id="JAAAJB010000400">
    <property type="protein sequence ID" value="KAG0256639.1"/>
    <property type="molecule type" value="Genomic_DNA"/>
</dbReference>
<evidence type="ECO:0000259" key="8">
    <source>
        <dbReference type="Pfam" id="PF08389"/>
    </source>
</evidence>
<dbReference type="GO" id="GO:0005737">
    <property type="term" value="C:cytoplasm"/>
    <property type="evidence" value="ECO:0007669"/>
    <property type="project" value="TreeGrafter"/>
</dbReference>
<sequence>MAAPSLPQIIQQFYSSQDPAYQKSAQEYLQNLQKEAFAWDLATQLLASQLTAYALQAVPTYWPDFIHAFYNDLRSSQIPQAAMESTLIEFLTVLPEEIRRADLVPQRRLKIESEVTKAMPLIMSTLQELISNGSPSSKPKALTCLSSWVQYGIPFESLQPLLGLVLNTLLDENTFDAAADVWSEIMSSKSAARYQNTIGDGLMPCFTSRWAQEKLTESIKAESEDISKNLCQLLSTFGDNFSDWIAARFLRADIQIYLDMMTSLAGFPGYYAEDETISDMTLNFWYMMQESLSELPSYEGDDTKDAGIGGGIEEEVVLDSISTASQTVGLDQESIRAIKGVSIIIYTKLIKALREKLVFPPQQEWIKWTRDIRQQFSVHRQDIADTIINSYHVLHQDMLKTLVDECLDQLNEIQSATVTGGRPLEDGYRQLEATLYCIKCLSEVVPHTENTHMPRFFSNDILGRLPSNVLCKARETALGVIGSYAEWFKVHPQFLLGALNYVIPTLGVPALAPYAARAFKQVCDVCRDSLVEAIDAFMTMFANVSNAIEPSVRESVAYSLATVIQALPLERSVGPLVGLLGDVFARCDTCIKGRRDNVLHGVDINAVQAELDPVSAMMASQLDYLLKCSEGLESPLEDEHRTEEERIQSYRKVVMDHAALLSTDMGHQLLRSMEETIMNVQLLWPRQPEMAEKTCSLLRSMMSTLHTTPLCLAFPKMMEIIEAGFRQNPLACWLDTAARLVSVYYLETTGGSIKTKLGHSGGMGPSAMAPMDQRSPEEHANEAAFTRLLAALIFSTMEKLKSVQDMEDNPDIVHSFFGLITQYIRHAPLSYYSLAEDQLAAVMNFMTAGLAMQERLALKATLQFMVEFVNQHYDQADLKMRFDGLIAKFGPFMVRGLLAGVGGKVPRSMVPQPGFPSPHADPLTKERFLKGIMQTRSPKRFREEVILFSNKCRQLDGSSFASAV</sequence>
<dbReference type="Pfam" id="PF24140">
    <property type="entry name" value="TPR_TNPO3_IPO13_3rd"/>
    <property type="match status" value="1"/>
</dbReference>
<proteinExistence type="inferred from homology"/>
<dbReference type="SUPFAM" id="SSF48371">
    <property type="entry name" value="ARM repeat"/>
    <property type="match status" value="1"/>
</dbReference>
<evidence type="ECO:0000256" key="3">
    <source>
        <dbReference type="ARBA" id="ARBA00016020"/>
    </source>
</evidence>